<dbReference type="Gene3D" id="1.10.240.10">
    <property type="entry name" value="Tyrosyl-Transfer RNA Synthetase"/>
    <property type="match status" value="1"/>
</dbReference>
<evidence type="ECO:0000313" key="12">
    <source>
        <dbReference type="EMBL" id="KLT40151.1"/>
    </source>
</evidence>
<dbReference type="SUPFAM" id="SSF56104">
    <property type="entry name" value="SAICAR synthase-like"/>
    <property type="match status" value="1"/>
</dbReference>
<evidence type="ECO:0000256" key="5">
    <source>
        <dbReference type="ARBA" id="ARBA00022755"/>
    </source>
</evidence>
<comment type="catalytic activity">
    <reaction evidence="9">
        <text>tRNA(Tyr) + L-tyrosine + ATP = L-tyrosyl-tRNA(Tyr) + AMP + diphosphate + H(+)</text>
        <dbReference type="Rhea" id="RHEA:10220"/>
        <dbReference type="Rhea" id="RHEA-COMP:9706"/>
        <dbReference type="Rhea" id="RHEA-COMP:9707"/>
        <dbReference type="ChEBI" id="CHEBI:15378"/>
        <dbReference type="ChEBI" id="CHEBI:30616"/>
        <dbReference type="ChEBI" id="CHEBI:33019"/>
        <dbReference type="ChEBI" id="CHEBI:58315"/>
        <dbReference type="ChEBI" id="CHEBI:78442"/>
        <dbReference type="ChEBI" id="CHEBI:78536"/>
        <dbReference type="ChEBI" id="CHEBI:456215"/>
        <dbReference type="EC" id="6.1.1.1"/>
    </reaction>
</comment>
<feature type="domain" description="SAICAR synthetase/ADE2 N-terminal" evidence="11">
    <location>
        <begin position="489"/>
        <end position="763"/>
    </location>
</feature>
<evidence type="ECO:0000256" key="6">
    <source>
        <dbReference type="ARBA" id="ARBA00022840"/>
    </source>
</evidence>
<keyword evidence="4 9" id="KW-0547">Nucleotide-binding</keyword>
<dbReference type="InterPro" id="IPR028923">
    <property type="entry name" value="SAICAR_synt/ADE2_N"/>
</dbReference>
<dbReference type="NCBIfam" id="TIGR00234">
    <property type="entry name" value="tyrS"/>
    <property type="match status" value="1"/>
</dbReference>
<dbReference type="UniPathway" id="UPA00074">
    <property type="reaction ID" value="UER00131"/>
</dbReference>
<dbReference type="GO" id="GO:0005737">
    <property type="term" value="C:cytoplasm"/>
    <property type="evidence" value="ECO:0007669"/>
    <property type="project" value="TreeGrafter"/>
</dbReference>
<dbReference type="InterPro" id="IPR002307">
    <property type="entry name" value="Tyr-tRNA-ligase"/>
</dbReference>
<dbReference type="InterPro" id="IPR018236">
    <property type="entry name" value="SAICAR_synthetase_CS"/>
</dbReference>
<dbReference type="NCBIfam" id="NF010568">
    <property type="entry name" value="PRK13961.1"/>
    <property type="match status" value="1"/>
</dbReference>
<keyword evidence="7 9" id="KW-0648">Protein biosynthesis</keyword>
<dbReference type="EMBL" id="KQ087240">
    <property type="protein sequence ID" value="KLT40151.1"/>
    <property type="molecule type" value="Genomic_DNA"/>
</dbReference>
<dbReference type="GO" id="GO:0004639">
    <property type="term" value="F:phosphoribosylaminoimidazolesuccinocarboxamide synthase activity"/>
    <property type="evidence" value="ECO:0007669"/>
    <property type="project" value="InterPro"/>
</dbReference>
<sequence length="794" mass="86339">MSDELEFTNQKEDKTINIALDPEAEARFERITRGLAEVTSADIIRKVLADGETPRLYWGTAPTGRPHIAYCVALIKIADFLSAGVHVKVLLADIHAFLDANKSTMDVLQHRVKYYSYLLHAVLTTLGVPTDKLEFVTGSSYQLKPDYTLDVYRFNSMTTVKQAEHAGADVVKASSSPLMCSLMYPGLQCLDEQYLDVHIQFGGVDQRKIFMFAAHYLPKLGYAKRAHLMNAMVPGLSGGKMSASDPKSKIDFLDSPADVKAKIKAAVSEPGVVEGNGILAFVKAVLIPAQIMRDEQARARGEERYIGELSFASPTSPLGTVFTIARPEKFGGDLHFSSYQELEDAYAAEKLHPGDLKSGVTDALIRLLAPIRKVYDSSPDWQEVDRLGYPSKVSEADRIKAEKNAAKAAKKAKGSNRPPTEEERAALRREKEEKKAKELAAKNAAATAAGAAGASGAALSAGANALAPTPTAGPSAAVLNTDMPKLKLLSKGKVRDIYALPDAADADKLLFVATDRISAFDVIMDNGIPHKGATLTQLSMFWFHKLQHIIPHHVLTPSLAGPAPACLQGGTTAWDEFPASLAEYRAQLEGRSMIVRKCEVVKIEAIVRGYITGSAWNEYKKSQTVHGIAMPPGLVESQKLPKAIFTPSTKADLGDHDENIHPDKAKEICGAEVAAEIERVALELYNTAAEYALARGLILADTKFEFGLLDTPNGKQLILIDEALTPDSSRYWSAAAYVEGKPQDSFDKQYLRDWLIQGGLKAKEGVALPDDVVAETKAKYEEARDRVMGLGQFA</sequence>
<feature type="compositionally biased region" description="Basic and acidic residues" evidence="10">
    <location>
        <begin position="419"/>
        <end position="439"/>
    </location>
</feature>
<dbReference type="AlphaFoldDB" id="A0A0J0XGG4"/>
<dbReference type="NCBIfam" id="TIGR00081">
    <property type="entry name" value="purC"/>
    <property type="match status" value="1"/>
</dbReference>
<dbReference type="GO" id="GO:0005524">
    <property type="term" value="F:ATP binding"/>
    <property type="evidence" value="ECO:0007669"/>
    <property type="project" value="UniProtKB-KW"/>
</dbReference>
<dbReference type="PANTHER" id="PTHR43700:SF1">
    <property type="entry name" value="PHOSPHORIBOSYLAMINOIMIDAZOLE-SUCCINOCARBOXAMIDE SYNTHASE"/>
    <property type="match status" value="1"/>
</dbReference>
<dbReference type="GO" id="GO:0004831">
    <property type="term" value="F:tyrosine-tRNA ligase activity"/>
    <property type="evidence" value="ECO:0007669"/>
    <property type="project" value="UniProtKB-EC"/>
</dbReference>
<dbReference type="InterPro" id="IPR001636">
    <property type="entry name" value="SAICAR_synth"/>
</dbReference>
<reference evidence="12 13" key="1">
    <citation type="submission" date="2015-03" db="EMBL/GenBank/DDBJ databases">
        <title>Genomics and transcriptomics of the oil-accumulating basidiomycete yeast T. oleaginosus allow insights into substrate utilization and the diverse evolutionary trajectories of mating systems in fungi.</title>
        <authorList>
            <consortium name="DOE Joint Genome Institute"/>
            <person name="Kourist R."/>
            <person name="Kracht O."/>
            <person name="Bracharz F."/>
            <person name="Lipzen A."/>
            <person name="Nolan M."/>
            <person name="Ohm R."/>
            <person name="Grigoriev I."/>
            <person name="Sun S."/>
            <person name="Heitman J."/>
            <person name="Bruck T."/>
            <person name="Nowrousian M."/>
        </authorList>
    </citation>
    <scope>NUCLEOTIDE SEQUENCE [LARGE SCALE GENOMIC DNA]</scope>
    <source>
        <strain evidence="12 13">IBC0246</strain>
    </source>
</reference>
<dbReference type="SUPFAM" id="SSF52374">
    <property type="entry name" value="Nucleotidylyl transferase"/>
    <property type="match status" value="1"/>
</dbReference>
<dbReference type="GO" id="GO:0006189">
    <property type="term" value="P:'de novo' IMP biosynthetic process"/>
    <property type="evidence" value="ECO:0007669"/>
    <property type="project" value="UniProtKB-UniPathway"/>
</dbReference>
<dbReference type="Pfam" id="PF00579">
    <property type="entry name" value="tRNA-synt_1b"/>
    <property type="match status" value="1"/>
</dbReference>
<dbReference type="FunFam" id="3.30.470.20:FF:000015">
    <property type="entry name" value="Phosphoribosylaminoimidazole-succinocarboxamide synthase"/>
    <property type="match status" value="1"/>
</dbReference>
<evidence type="ECO:0000256" key="7">
    <source>
        <dbReference type="ARBA" id="ARBA00022917"/>
    </source>
</evidence>
<evidence type="ECO:0000256" key="8">
    <source>
        <dbReference type="ARBA" id="ARBA00023146"/>
    </source>
</evidence>
<organism evidence="12 13">
    <name type="scientific">Cutaneotrichosporon oleaginosum</name>
    <dbReference type="NCBI Taxonomy" id="879819"/>
    <lineage>
        <taxon>Eukaryota</taxon>
        <taxon>Fungi</taxon>
        <taxon>Dikarya</taxon>
        <taxon>Basidiomycota</taxon>
        <taxon>Agaricomycotina</taxon>
        <taxon>Tremellomycetes</taxon>
        <taxon>Trichosporonales</taxon>
        <taxon>Trichosporonaceae</taxon>
        <taxon>Cutaneotrichosporon</taxon>
    </lineage>
</organism>
<evidence type="ECO:0000256" key="3">
    <source>
        <dbReference type="ARBA" id="ARBA00022598"/>
    </source>
</evidence>
<name>A0A0J0XGG4_9TREE</name>
<dbReference type="GeneID" id="28984620"/>
<dbReference type="Gene3D" id="3.30.470.20">
    <property type="entry name" value="ATP-grasp fold, B domain"/>
    <property type="match status" value="1"/>
</dbReference>
<protein>
    <recommendedName>
        <fullName evidence="9">Tyrosine--tRNA ligase</fullName>
        <ecNumber evidence="9">6.1.1.1</ecNumber>
    </recommendedName>
    <alternativeName>
        <fullName evidence="9">Tyrosyl-tRNA synthetase</fullName>
    </alternativeName>
</protein>
<evidence type="ECO:0000259" key="11">
    <source>
        <dbReference type="Pfam" id="PF01259"/>
    </source>
</evidence>
<dbReference type="RefSeq" id="XP_018276642.1">
    <property type="nucleotide sequence ID" value="XM_018424017.1"/>
</dbReference>
<dbReference type="HAMAP" id="MF_00137">
    <property type="entry name" value="SAICAR_synth"/>
    <property type="match status" value="1"/>
</dbReference>
<keyword evidence="3 9" id="KW-0436">Ligase</keyword>
<comment type="similarity">
    <text evidence="9">Belongs to the class-I aminoacyl-tRNA synthetase family.</text>
</comment>
<dbReference type="OrthoDB" id="9991235at2759"/>
<dbReference type="EC" id="6.1.1.1" evidence="9"/>
<accession>A0A0J0XGG4</accession>
<evidence type="ECO:0000256" key="4">
    <source>
        <dbReference type="ARBA" id="ARBA00022741"/>
    </source>
</evidence>
<proteinExistence type="inferred from homology"/>
<gene>
    <name evidence="12" type="ORF">CC85DRAFT_287776</name>
</gene>
<keyword evidence="8 9" id="KW-0030">Aminoacyl-tRNA synthetase</keyword>
<dbReference type="PANTHER" id="PTHR43700">
    <property type="entry name" value="PHOSPHORIBOSYLAMINOIMIDAZOLE-SUCCINOCARBOXAMIDE SYNTHASE"/>
    <property type="match status" value="1"/>
</dbReference>
<evidence type="ECO:0000256" key="1">
    <source>
        <dbReference type="ARBA" id="ARBA00004672"/>
    </source>
</evidence>
<dbReference type="InterPro" id="IPR002305">
    <property type="entry name" value="aa-tRNA-synth_Ic"/>
</dbReference>
<dbReference type="CDD" id="cd01414">
    <property type="entry name" value="SAICAR_synt_Sc"/>
    <property type="match status" value="1"/>
</dbReference>
<dbReference type="Gene3D" id="3.40.50.620">
    <property type="entry name" value="HUPs"/>
    <property type="match status" value="1"/>
</dbReference>
<comment type="similarity">
    <text evidence="2">Belongs to the SAICAR synthetase family.</text>
</comment>
<evidence type="ECO:0000313" key="13">
    <source>
        <dbReference type="Proteomes" id="UP000053611"/>
    </source>
</evidence>
<feature type="region of interest" description="Disordered" evidence="10">
    <location>
        <begin position="401"/>
        <end position="439"/>
    </location>
</feature>
<dbReference type="PROSITE" id="PS01058">
    <property type="entry name" value="SAICAR_SYNTHETASE_2"/>
    <property type="match status" value="1"/>
</dbReference>
<comment type="pathway">
    <text evidence="1">Purine metabolism; IMP biosynthesis via de novo pathway; 5-amino-1-(5-phospho-D-ribosyl)imidazole-4-carboxamide from 5-amino-1-(5-phospho-D-ribosyl)imidazole-4-carboxylate: step 1/2.</text>
</comment>
<dbReference type="FunFam" id="1.10.240.10:FF:000004">
    <property type="entry name" value="Tyrosine--tRNA ligase"/>
    <property type="match status" value="1"/>
</dbReference>
<dbReference type="STRING" id="879819.A0A0J0XGG4"/>
<evidence type="ECO:0000256" key="9">
    <source>
        <dbReference type="RuleBase" id="RU361234"/>
    </source>
</evidence>
<dbReference type="InterPro" id="IPR014729">
    <property type="entry name" value="Rossmann-like_a/b/a_fold"/>
</dbReference>
<dbReference type="Proteomes" id="UP000053611">
    <property type="component" value="Unassembled WGS sequence"/>
</dbReference>
<keyword evidence="13" id="KW-1185">Reference proteome</keyword>
<dbReference type="Pfam" id="PF01259">
    <property type="entry name" value="SAICAR_synt"/>
    <property type="match status" value="1"/>
</dbReference>
<dbReference type="GO" id="GO:0006437">
    <property type="term" value="P:tyrosyl-tRNA aminoacylation"/>
    <property type="evidence" value="ECO:0007669"/>
    <property type="project" value="InterPro"/>
</dbReference>
<dbReference type="PRINTS" id="PR01040">
    <property type="entry name" value="TRNASYNTHTYR"/>
</dbReference>
<dbReference type="Gene3D" id="3.30.200.20">
    <property type="entry name" value="Phosphorylase Kinase, domain 1"/>
    <property type="match status" value="1"/>
</dbReference>
<keyword evidence="5" id="KW-0658">Purine biosynthesis</keyword>
<dbReference type="PROSITE" id="PS01057">
    <property type="entry name" value="SAICAR_SYNTHETASE_1"/>
    <property type="match status" value="1"/>
</dbReference>
<evidence type="ECO:0000256" key="10">
    <source>
        <dbReference type="SAM" id="MobiDB-lite"/>
    </source>
</evidence>
<keyword evidence="6 9" id="KW-0067">ATP-binding</keyword>
<evidence type="ECO:0000256" key="2">
    <source>
        <dbReference type="ARBA" id="ARBA00010190"/>
    </source>
</evidence>